<dbReference type="AlphaFoldDB" id="A0A699VA96"/>
<protein>
    <submittedName>
        <fullName evidence="1">Uncharacterized protein</fullName>
    </submittedName>
</protein>
<name>A0A699VA96_TANCI</name>
<dbReference type="Pfam" id="PF14223">
    <property type="entry name" value="Retrotran_gag_2"/>
    <property type="match status" value="1"/>
</dbReference>
<proteinExistence type="predicted"/>
<sequence>ETKKVQKTLLKQQYENFKVSSSESLDQIHDRLWKLISQLEILRESLSQEDINLKFLRSLPTEWRTHTLIWKNKTDLEEQSLDDLFNSLMIYEAEVNSSSSASTTTQNIVFVSSQTTNITNDLVSVVASVSAASAKIPVYALPNVDTLSNAVIYSFFASQSNSLQLDNDDLKKIDA</sequence>
<gene>
    <name evidence="1" type="ORF">Tci_902620</name>
</gene>
<feature type="non-terminal residue" evidence="1">
    <location>
        <position position="1"/>
    </location>
</feature>
<organism evidence="1">
    <name type="scientific">Tanacetum cinerariifolium</name>
    <name type="common">Dalmatian daisy</name>
    <name type="synonym">Chrysanthemum cinerariifolium</name>
    <dbReference type="NCBI Taxonomy" id="118510"/>
    <lineage>
        <taxon>Eukaryota</taxon>
        <taxon>Viridiplantae</taxon>
        <taxon>Streptophyta</taxon>
        <taxon>Embryophyta</taxon>
        <taxon>Tracheophyta</taxon>
        <taxon>Spermatophyta</taxon>
        <taxon>Magnoliopsida</taxon>
        <taxon>eudicotyledons</taxon>
        <taxon>Gunneridae</taxon>
        <taxon>Pentapetalae</taxon>
        <taxon>asterids</taxon>
        <taxon>campanulids</taxon>
        <taxon>Asterales</taxon>
        <taxon>Asteraceae</taxon>
        <taxon>Asteroideae</taxon>
        <taxon>Anthemideae</taxon>
        <taxon>Anthemidinae</taxon>
        <taxon>Tanacetum</taxon>
    </lineage>
</organism>
<dbReference type="EMBL" id="BKCJ011406153">
    <property type="protein sequence ID" value="GFD30651.1"/>
    <property type="molecule type" value="Genomic_DNA"/>
</dbReference>
<reference evidence="1" key="1">
    <citation type="journal article" date="2019" name="Sci. Rep.">
        <title>Draft genome of Tanacetum cinerariifolium, the natural source of mosquito coil.</title>
        <authorList>
            <person name="Yamashiro T."/>
            <person name="Shiraishi A."/>
            <person name="Satake H."/>
            <person name="Nakayama K."/>
        </authorList>
    </citation>
    <scope>NUCLEOTIDE SEQUENCE</scope>
</reference>
<comment type="caution">
    <text evidence="1">The sequence shown here is derived from an EMBL/GenBank/DDBJ whole genome shotgun (WGS) entry which is preliminary data.</text>
</comment>
<evidence type="ECO:0000313" key="1">
    <source>
        <dbReference type="EMBL" id="GFD30651.1"/>
    </source>
</evidence>
<feature type="non-terminal residue" evidence="1">
    <location>
        <position position="175"/>
    </location>
</feature>
<accession>A0A699VA96</accession>